<dbReference type="GO" id="GO:0140941">
    <property type="term" value="F:histone H4K20me methyltransferase activity"/>
    <property type="evidence" value="ECO:0007669"/>
    <property type="project" value="UniProtKB-EC"/>
</dbReference>
<dbReference type="Gene3D" id="1.10.10.1700">
    <property type="entry name" value="Histone-lysine N-methyltransferase"/>
    <property type="match status" value="1"/>
</dbReference>
<dbReference type="PANTHER" id="PTHR12977:SF4">
    <property type="entry name" value="HISTONE-LYSINE N-METHYLTRANSFERASE KMT5B"/>
    <property type="match status" value="1"/>
</dbReference>
<evidence type="ECO:0000256" key="3">
    <source>
        <dbReference type="ARBA" id="ARBA00012188"/>
    </source>
</evidence>
<feature type="compositionally biased region" description="Polar residues" evidence="13">
    <location>
        <begin position="430"/>
        <end position="445"/>
    </location>
</feature>
<dbReference type="InterPro" id="IPR041938">
    <property type="entry name" value="Hist-Lys_N-MTase_N"/>
</dbReference>
<evidence type="ECO:0000259" key="14">
    <source>
        <dbReference type="PROSITE" id="PS50280"/>
    </source>
</evidence>
<dbReference type="FunFam" id="2.170.270.10:FF:000006">
    <property type="entry name" value="Histone-lysine N-methyltransferase"/>
    <property type="match status" value="1"/>
</dbReference>
<dbReference type="PANTHER" id="PTHR12977">
    <property type="entry name" value="SUPPRESSOR OF VARIEGATION 4-20-RELATED"/>
    <property type="match status" value="1"/>
</dbReference>
<feature type="domain" description="SET" evidence="14">
    <location>
        <begin position="116"/>
        <end position="227"/>
    </location>
</feature>
<dbReference type="InterPro" id="IPR001214">
    <property type="entry name" value="SET_dom"/>
</dbReference>
<dbReference type="PROSITE" id="PS50280">
    <property type="entry name" value="SET"/>
    <property type="match status" value="1"/>
</dbReference>
<evidence type="ECO:0000256" key="13">
    <source>
        <dbReference type="SAM" id="MobiDB-lite"/>
    </source>
</evidence>
<dbReference type="PROSITE" id="PS51570">
    <property type="entry name" value="SAM_MT43_SUVAR420_2"/>
    <property type="match status" value="1"/>
</dbReference>
<name>A0A513TZI5_9BILA</name>
<dbReference type="GO" id="GO:0005634">
    <property type="term" value="C:nucleus"/>
    <property type="evidence" value="ECO:0007669"/>
    <property type="project" value="UniProtKB-SubCell"/>
</dbReference>
<evidence type="ECO:0000256" key="2">
    <source>
        <dbReference type="ARBA" id="ARBA00004286"/>
    </source>
</evidence>
<feature type="compositionally biased region" description="Polar residues" evidence="13">
    <location>
        <begin position="317"/>
        <end position="326"/>
    </location>
</feature>
<evidence type="ECO:0000256" key="11">
    <source>
        <dbReference type="ARBA" id="ARBA00023163"/>
    </source>
</evidence>
<dbReference type="EC" id="2.1.1.362" evidence="3"/>
<protein>
    <recommendedName>
        <fullName evidence="3">[histone H4]-N-methyl-L-lysine(20) N-methyltransferase</fullName>
        <ecNumber evidence="3">2.1.1.362</ecNumber>
    </recommendedName>
</protein>
<dbReference type="SUPFAM" id="SSF82199">
    <property type="entry name" value="SET domain"/>
    <property type="match status" value="1"/>
</dbReference>
<evidence type="ECO:0000256" key="5">
    <source>
        <dbReference type="ARBA" id="ARBA00022491"/>
    </source>
</evidence>
<evidence type="ECO:0000256" key="6">
    <source>
        <dbReference type="ARBA" id="ARBA00022603"/>
    </source>
</evidence>
<dbReference type="GO" id="GO:0005694">
    <property type="term" value="C:chromosome"/>
    <property type="evidence" value="ECO:0007669"/>
    <property type="project" value="UniProtKB-SubCell"/>
</dbReference>
<evidence type="ECO:0000256" key="9">
    <source>
        <dbReference type="ARBA" id="ARBA00022853"/>
    </source>
</evidence>
<organism evidence="15">
    <name type="scientific">Brachionus koreanus</name>
    <dbReference type="NCBI Taxonomy" id="1199090"/>
    <lineage>
        <taxon>Eukaryota</taxon>
        <taxon>Metazoa</taxon>
        <taxon>Spiralia</taxon>
        <taxon>Gnathifera</taxon>
        <taxon>Rotifera</taxon>
        <taxon>Eurotatoria</taxon>
        <taxon>Monogononta</taxon>
        <taxon>Pseudotrocha</taxon>
        <taxon>Ploima</taxon>
        <taxon>Brachionidae</taxon>
        <taxon>Brachionus</taxon>
    </lineage>
</organism>
<dbReference type="Pfam" id="PF00856">
    <property type="entry name" value="SET"/>
    <property type="match status" value="1"/>
</dbReference>
<dbReference type="AlphaFoldDB" id="A0A513TZI5"/>
<keyword evidence="11" id="KW-0804">Transcription</keyword>
<dbReference type="InterPro" id="IPR039977">
    <property type="entry name" value="Suv4-20/Set9"/>
</dbReference>
<keyword evidence="10" id="KW-0805">Transcription regulation</keyword>
<evidence type="ECO:0000313" key="15">
    <source>
        <dbReference type="EMBL" id="QDG00789.1"/>
    </source>
</evidence>
<evidence type="ECO:0000256" key="12">
    <source>
        <dbReference type="ARBA" id="ARBA00023242"/>
    </source>
</evidence>
<dbReference type="InterPro" id="IPR025790">
    <property type="entry name" value="Suv4-20_animal"/>
</dbReference>
<keyword evidence="7 15" id="KW-0808">Transferase</keyword>
<evidence type="ECO:0000256" key="1">
    <source>
        <dbReference type="ARBA" id="ARBA00004123"/>
    </source>
</evidence>
<feature type="region of interest" description="Disordered" evidence="13">
    <location>
        <begin position="308"/>
        <end position="351"/>
    </location>
</feature>
<sequence length="492" mass="56623">MSSTISRKPANDYLTAGQLCELDDLVTMMVIDSYLGFQTHKMNINFRPVRRYASKWKKIIEKFEQNKDYENCFNDLTANEWYENYINAKNQHQIESFKSHVYKFLHFFNPDSGITVKECFRYSSEKKGGMIVATKKWNRGEKIEKLIGCIAEMTKTEENELLRPGLNDFSVMYSCRKQCSQLWLGPGAYINHDCRPNCKFVPTGVSSACLQVLRDIEIDEEITCFYGANFFGEKNANCECHTCERKQMGAFSESAYKEATKSSIITRNKLKKFSGNLSTQNLLASNSNNYRFRETDIRLKKIKDEENNNKIAKSSRSKSTSINVNQSDKKRSQSIPIQSRKRKTIGSTDEIDMSKIKTKKLSNNNSLSKHKNQKLDVFEFKEEEDEASILISHNKPKKLPKIRPAVQKKKKIFFGKNNENKKSRIRRNRSVSGSFRVGTNSQGETGTDLDESSHSCESVNFISDNGIAEFNQKYNSENKFSKDETILCPKAF</sequence>
<dbReference type="SMART" id="SM00317">
    <property type="entry name" value="SET"/>
    <property type="match status" value="1"/>
</dbReference>
<dbReference type="GO" id="GO:0032259">
    <property type="term" value="P:methylation"/>
    <property type="evidence" value="ECO:0007669"/>
    <property type="project" value="UniProtKB-KW"/>
</dbReference>
<evidence type="ECO:0000256" key="4">
    <source>
        <dbReference type="ARBA" id="ARBA00022454"/>
    </source>
</evidence>
<reference evidence="15" key="1">
    <citation type="submission" date="2018-11" db="EMBL/GenBank/DDBJ databases">
        <authorList>
            <person name="Kim M.-S."/>
            <person name="Lee Y.-H."/>
            <person name="Lee J.-S."/>
        </authorList>
    </citation>
    <scope>NUCLEOTIDE SEQUENCE</scope>
</reference>
<feature type="region of interest" description="Disordered" evidence="13">
    <location>
        <begin position="423"/>
        <end position="453"/>
    </location>
</feature>
<keyword evidence="4" id="KW-0158">Chromosome</keyword>
<dbReference type="InterPro" id="IPR046341">
    <property type="entry name" value="SET_dom_sf"/>
</dbReference>
<evidence type="ECO:0000256" key="10">
    <source>
        <dbReference type="ARBA" id="ARBA00023015"/>
    </source>
</evidence>
<evidence type="ECO:0000256" key="8">
    <source>
        <dbReference type="ARBA" id="ARBA00022691"/>
    </source>
</evidence>
<keyword evidence="5" id="KW-0678">Repressor</keyword>
<keyword evidence="9" id="KW-0156">Chromatin regulator</keyword>
<keyword evidence="12" id="KW-0539">Nucleus</keyword>
<dbReference type="Gene3D" id="2.170.270.10">
    <property type="entry name" value="SET domain"/>
    <property type="match status" value="1"/>
</dbReference>
<evidence type="ECO:0000256" key="7">
    <source>
        <dbReference type="ARBA" id="ARBA00022679"/>
    </source>
</evidence>
<dbReference type="FunFam" id="1.10.10.1700:FF:000001">
    <property type="entry name" value="Histone-lysine N-methyltransferase"/>
    <property type="match status" value="1"/>
</dbReference>
<dbReference type="EMBL" id="MK239010">
    <property type="protein sequence ID" value="QDG00789.1"/>
    <property type="molecule type" value="mRNA"/>
</dbReference>
<keyword evidence="8" id="KW-0949">S-adenosyl-L-methionine</keyword>
<proteinExistence type="evidence at transcript level"/>
<accession>A0A513TZI5</accession>
<keyword evidence="6 15" id="KW-0489">Methyltransferase</keyword>
<comment type="subcellular location">
    <subcellularLocation>
        <location evidence="2">Chromosome</location>
    </subcellularLocation>
    <subcellularLocation>
        <location evidence="1">Nucleus</location>
    </subcellularLocation>
</comment>